<protein>
    <submittedName>
        <fullName evidence="2">AMP-binding protein</fullName>
    </submittedName>
</protein>
<gene>
    <name evidence="2" type="ORF">L1I30_08120</name>
</gene>
<dbReference type="Gene3D" id="3.30.300.30">
    <property type="match status" value="1"/>
</dbReference>
<evidence type="ECO:0000313" key="2">
    <source>
        <dbReference type="EMBL" id="MCF4101629.1"/>
    </source>
</evidence>
<dbReference type="InterPro" id="IPR045851">
    <property type="entry name" value="AMP-bd_C_sf"/>
</dbReference>
<name>A0ABS9EFH3_9FLAO</name>
<dbReference type="EMBL" id="JAKGTH010000008">
    <property type="protein sequence ID" value="MCF4101629.1"/>
    <property type="molecule type" value="Genomic_DNA"/>
</dbReference>
<comment type="caution">
    <text evidence="2">The sequence shown here is derived from an EMBL/GenBank/DDBJ whole genome shotgun (WGS) entry which is preliminary data.</text>
</comment>
<dbReference type="PANTHER" id="PTHR43845:SF1">
    <property type="entry name" value="BLR5969 PROTEIN"/>
    <property type="match status" value="1"/>
</dbReference>
<dbReference type="SUPFAM" id="SSF56801">
    <property type="entry name" value="Acetyl-CoA synthetase-like"/>
    <property type="match status" value="1"/>
</dbReference>
<evidence type="ECO:0000259" key="1">
    <source>
        <dbReference type="Pfam" id="PF00501"/>
    </source>
</evidence>
<dbReference type="Gene3D" id="3.40.50.12780">
    <property type="entry name" value="N-terminal domain of ligase-like"/>
    <property type="match status" value="1"/>
</dbReference>
<dbReference type="InterPro" id="IPR042099">
    <property type="entry name" value="ANL_N_sf"/>
</dbReference>
<dbReference type="PANTHER" id="PTHR43845">
    <property type="entry name" value="BLR5969 PROTEIN"/>
    <property type="match status" value="1"/>
</dbReference>
<accession>A0ABS9EFH3</accession>
<feature type="domain" description="AMP-dependent synthetase/ligase" evidence="1">
    <location>
        <begin position="72"/>
        <end position="288"/>
    </location>
</feature>
<dbReference type="RefSeq" id="WP_236133779.1">
    <property type="nucleotide sequence ID" value="NZ_JAKGTH010000008.1"/>
</dbReference>
<dbReference type="Pfam" id="PF00501">
    <property type="entry name" value="AMP-binding"/>
    <property type="match status" value="1"/>
</dbReference>
<reference evidence="2" key="1">
    <citation type="submission" date="2022-01" db="EMBL/GenBank/DDBJ databases">
        <title>Gillisia lutea sp. nov., isolated from marine plastic residues from the Malvarosa beach (Valencia, Spain).</title>
        <authorList>
            <person name="Vidal-Verdu A."/>
            <person name="Molina-Menor E."/>
            <person name="Satari L."/>
            <person name="Pascual J."/>
            <person name="Pereto J."/>
            <person name="Porcar M."/>
        </authorList>
    </citation>
    <scope>NUCLEOTIDE SEQUENCE</scope>
    <source>
        <strain evidence="2">M10.2A</strain>
    </source>
</reference>
<sequence length="426" mass="48129">MTPLYTESLSKIKQKQWLEVQKQLLYLQKKSAFYQGLFKEGSIDVSKITSLQEFRNIPLTTKEDLQERNSDFICVPNRDIIDYVTTSGTLGSPVSFALNEADLQRLASNEMQSFEMVGLTKEDIVQITTTLDRRFMAGMAYFLGLRKLGAGIVRTGSGLPQMQWDSIQRFKPSYLVAVPSFLLKLTDYALANNIDFRNSSVKAAVCIGEPVRTADHKLNALGQKINDVWGIELFSTYASTEMATAFTECKGHKGNHIQTDLIYTEVLKDDGIPVKEGEIGELVITNLQVETMPLLRFATGDMVSYTEEICQCGRNTPRLSAVIGRKKQMIKYKGTSLYPQHIIETLNAFNEISNFVIEAHTNSLNTDILVVKVPANLSDNQITELKHHFKSQLRVIPEIIVVPEDELLKLKFPTEARKPQIFIDYR</sequence>
<organism evidence="2 3">
    <name type="scientific">Gillisia lutea</name>
    <dbReference type="NCBI Taxonomy" id="2909668"/>
    <lineage>
        <taxon>Bacteria</taxon>
        <taxon>Pseudomonadati</taxon>
        <taxon>Bacteroidota</taxon>
        <taxon>Flavobacteriia</taxon>
        <taxon>Flavobacteriales</taxon>
        <taxon>Flavobacteriaceae</taxon>
        <taxon>Gillisia</taxon>
    </lineage>
</organism>
<keyword evidence="3" id="KW-1185">Reference proteome</keyword>
<evidence type="ECO:0000313" key="3">
    <source>
        <dbReference type="Proteomes" id="UP001179363"/>
    </source>
</evidence>
<proteinExistence type="predicted"/>
<dbReference type="InterPro" id="IPR000873">
    <property type="entry name" value="AMP-dep_synth/lig_dom"/>
</dbReference>
<dbReference type="Proteomes" id="UP001179363">
    <property type="component" value="Unassembled WGS sequence"/>
</dbReference>